<keyword evidence="1" id="KW-0812">Transmembrane</keyword>
<feature type="transmembrane region" description="Helical" evidence="1">
    <location>
        <begin position="40"/>
        <end position="61"/>
    </location>
</feature>
<evidence type="ECO:0000313" key="3">
    <source>
        <dbReference type="Proteomes" id="UP000290649"/>
    </source>
</evidence>
<feature type="transmembrane region" description="Helical" evidence="1">
    <location>
        <begin position="16"/>
        <end position="34"/>
    </location>
</feature>
<evidence type="ECO:0000256" key="1">
    <source>
        <dbReference type="SAM" id="Phobius"/>
    </source>
</evidence>
<name>A0A4Q0VUH8_9BACI</name>
<organism evidence="2 3">
    <name type="scientific">Anaerobacillus alkaliphilus</name>
    <dbReference type="NCBI Taxonomy" id="1548597"/>
    <lineage>
        <taxon>Bacteria</taxon>
        <taxon>Bacillati</taxon>
        <taxon>Bacillota</taxon>
        <taxon>Bacilli</taxon>
        <taxon>Bacillales</taxon>
        <taxon>Bacillaceae</taxon>
        <taxon>Anaerobacillus</taxon>
    </lineage>
</organism>
<sequence>MKNTKVLSDKVTDYKRFAFILLALTVFMFIGLIVPNEGVTQNQTIILIVVSICSLASAFYFHRKAMKFQEQLYNEE</sequence>
<gene>
    <name evidence="2" type="ORF">DS745_13935</name>
</gene>
<keyword evidence="1" id="KW-0472">Membrane</keyword>
<protein>
    <recommendedName>
        <fullName evidence="4">YrhC family protein</fullName>
    </recommendedName>
</protein>
<comment type="caution">
    <text evidence="2">The sequence shown here is derived from an EMBL/GenBank/DDBJ whole genome shotgun (WGS) entry which is preliminary data.</text>
</comment>
<dbReference type="Proteomes" id="UP000290649">
    <property type="component" value="Unassembled WGS sequence"/>
</dbReference>
<accession>A0A4Q0VUH8</accession>
<dbReference type="RefSeq" id="WP_129078821.1">
    <property type="nucleotide sequence ID" value="NZ_QOUX01000042.1"/>
</dbReference>
<evidence type="ECO:0000313" key="2">
    <source>
        <dbReference type="EMBL" id="RXI99967.1"/>
    </source>
</evidence>
<reference evidence="2 3" key="1">
    <citation type="journal article" date="2019" name="Int. J. Syst. Evol. Microbiol.">
        <title>Anaerobacillus alkaliphilus sp. nov., a novel alkaliphilic and moderately halophilic bacterium.</title>
        <authorList>
            <person name="Borsodi A.K."/>
            <person name="Aszalos J.M."/>
            <person name="Bihari P."/>
            <person name="Nagy I."/>
            <person name="Schumann P."/>
            <person name="Sproer C."/>
            <person name="Kovacs A.L."/>
            <person name="Boka K."/>
            <person name="Dobosy P."/>
            <person name="Ovari M."/>
            <person name="Szili-Kovacs T."/>
            <person name="Toth E."/>
        </authorList>
    </citation>
    <scope>NUCLEOTIDE SEQUENCE [LARGE SCALE GENOMIC DNA]</scope>
    <source>
        <strain evidence="2 3">B16-10</strain>
    </source>
</reference>
<dbReference type="AlphaFoldDB" id="A0A4Q0VUH8"/>
<dbReference type="EMBL" id="QOUX01000042">
    <property type="protein sequence ID" value="RXI99967.1"/>
    <property type="molecule type" value="Genomic_DNA"/>
</dbReference>
<dbReference type="OrthoDB" id="2943632at2"/>
<proteinExistence type="predicted"/>
<evidence type="ECO:0008006" key="4">
    <source>
        <dbReference type="Google" id="ProtNLM"/>
    </source>
</evidence>
<dbReference type="InterPro" id="IPR025418">
    <property type="entry name" value="YrhC-like"/>
</dbReference>
<keyword evidence="3" id="KW-1185">Reference proteome</keyword>
<keyword evidence="1" id="KW-1133">Transmembrane helix</keyword>
<dbReference type="Pfam" id="PF14143">
    <property type="entry name" value="YrhC"/>
    <property type="match status" value="1"/>
</dbReference>